<dbReference type="Proteomes" id="UP000324748">
    <property type="component" value="Unassembled WGS sequence"/>
</dbReference>
<accession>A0A5B0QVW3</accession>
<dbReference type="EMBL" id="VSWC01000066">
    <property type="protein sequence ID" value="KAA1097990.1"/>
    <property type="molecule type" value="Genomic_DNA"/>
</dbReference>
<dbReference type="EMBL" id="VDEP01000270">
    <property type="protein sequence ID" value="KAA1117043.1"/>
    <property type="molecule type" value="Genomic_DNA"/>
</dbReference>
<reference evidence="4 5" key="1">
    <citation type="submission" date="2019-05" db="EMBL/GenBank/DDBJ databases">
        <title>Emergence of the Ug99 lineage of the wheat stem rust pathogen through somatic hybridization.</title>
        <authorList>
            <person name="Li F."/>
            <person name="Upadhyaya N.M."/>
            <person name="Sperschneider J."/>
            <person name="Matny O."/>
            <person name="Nguyen-Phuc H."/>
            <person name="Mago R."/>
            <person name="Raley C."/>
            <person name="Miller M.E."/>
            <person name="Silverstein K.A.T."/>
            <person name="Henningsen E."/>
            <person name="Hirsch C.D."/>
            <person name="Visser B."/>
            <person name="Pretorius Z.A."/>
            <person name="Steffenson B.J."/>
            <person name="Schwessinger B."/>
            <person name="Dodds P.N."/>
            <person name="Figueroa M."/>
        </authorList>
    </citation>
    <scope>NUCLEOTIDE SEQUENCE [LARGE SCALE GENOMIC DNA]</scope>
    <source>
        <strain evidence="2">21-0</strain>
        <strain evidence="3 5">Ug99</strain>
    </source>
</reference>
<evidence type="ECO:0000313" key="3">
    <source>
        <dbReference type="EMBL" id="KAA1117043.1"/>
    </source>
</evidence>
<evidence type="ECO:0000313" key="4">
    <source>
        <dbReference type="Proteomes" id="UP000324748"/>
    </source>
</evidence>
<organism evidence="3 5">
    <name type="scientific">Puccinia graminis f. sp. tritici</name>
    <dbReference type="NCBI Taxonomy" id="56615"/>
    <lineage>
        <taxon>Eukaryota</taxon>
        <taxon>Fungi</taxon>
        <taxon>Dikarya</taxon>
        <taxon>Basidiomycota</taxon>
        <taxon>Pucciniomycotina</taxon>
        <taxon>Pucciniomycetes</taxon>
        <taxon>Pucciniales</taxon>
        <taxon>Pucciniaceae</taxon>
        <taxon>Puccinia</taxon>
    </lineage>
</organism>
<evidence type="ECO:0000313" key="2">
    <source>
        <dbReference type="EMBL" id="KAA1097990.1"/>
    </source>
</evidence>
<feature type="compositionally biased region" description="Polar residues" evidence="1">
    <location>
        <begin position="432"/>
        <end position="442"/>
    </location>
</feature>
<evidence type="ECO:0008006" key="6">
    <source>
        <dbReference type="Google" id="ProtNLM"/>
    </source>
</evidence>
<gene>
    <name evidence="2" type="ORF">PGT21_050182</name>
    <name evidence="3" type="ORF">PGTUg99_050120</name>
</gene>
<sequence>MDINPEERVQNLADALSNLQIHHQAESQRSESLSADISSLRIDVNSIRLTLQDVTQRLLLFHQQIVALQSVPAPNNHPSFTDVGVMPHASFSGNPKEINQFLYFVKDRLIEVEPRFQTEKSKINWVVRHFRHSNGNISEPTPSYNWWMSILKENARTQELPTQFASAEDPYVIPCLHSIRTFLAKLEETFADRNSVEDAKRALYSCKQGNMSLDVFNSLFSSLVYAVDLTEESRCDLYKRALNPRILEIAIVKDSWKTADTLRKKQDLAVLASNILDELNQLRSNMAIRQPNHRPSAPPPPTVPTATPMDIDAITASTGFTFPLYRALCVKNKLCQRCHKAYDSAHISNRSCPNVEVSMKDKVNLFSRLSREQPAPQISNIDVSAVNFDFNPPVRSWDHLGHHSVADLLMFGCDSEGNPLQDEASMDPPPLQGTSHTAGVAP</sequence>
<comment type="caution">
    <text evidence="3">The sequence shown here is derived from an EMBL/GenBank/DDBJ whole genome shotgun (WGS) entry which is preliminary data.</text>
</comment>
<dbReference type="OrthoDB" id="2516739at2759"/>
<feature type="region of interest" description="Disordered" evidence="1">
    <location>
        <begin position="419"/>
        <end position="442"/>
    </location>
</feature>
<proteinExistence type="predicted"/>
<name>A0A5B0QVW3_PUCGR</name>
<evidence type="ECO:0000313" key="5">
    <source>
        <dbReference type="Proteomes" id="UP000325313"/>
    </source>
</evidence>
<dbReference type="AlphaFoldDB" id="A0A5B0QVW3"/>
<protein>
    <recommendedName>
        <fullName evidence="6">Retrotransposon gag domain-containing protein</fullName>
    </recommendedName>
</protein>
<dbReference type="Proteomes" id="UP000325313">
    <property type="component" value="Unassembled WGS sequence"/>
</dbReference>
<evidence type="ECO:0000256" key="1">
    <source>
        <dbReference type="SAM" id="MobiDB-lite"/>
    </source>
</evidence>
<keyword evidence="4" id="KW-1185">Reference proteome</keyword>